<keyword evidence="4" id="KW-1185">Reference proteome</keyword>
<evidence type="ECO:0000313" key="4">
    <source>
        <dbReference type="Proteomes" id="UP000005940"/>
    </source>
</evidence>
<dbReference type="Proteomes" id="UP000005940">
    <property type="component" value="Chromosome"/>
</dbReference>
<keyword evidence="2" id="KW-1133">Transmembrane helix</keyword>
<keyword evidence="2" id="KW-0472">Membrane</keyword>
<feature type="region of interest" description="Disordered" evidence="1">
    <location>
        <begin position="135"/>
        <end position="276"/>
    </location>
</feature>
<protein>
    <submittedName>
        <fullName evidence="3">Uncharacterized protein</fullName>
    </submittedName>
</protein>
<feature type="compositionally biased region" description="Low complexity" evidence="1">
    <location>
        <begin position="222"/>
        <end position="231"/>
    </location>
</feature>
<evidence type="ECO:0000313" key="3">
    <source>
        <dbReference type="EMBL" id="QKM69931.1"/>
    </source>
</evidence>
<dbReference type="AlphaFoldDB" id="A0A7G3UK07"/>
<name>A0A7G3UK07_STRT9</name>
<feature type="compositionally biased region" description="Low complexity" evidence="1">
    <location>
        <begin position="30"/>
        <end position="54"/>
    </location>
</feature>
<organism evidence="3 4">
    <name type="scientific">Streptomyces tsukubensis (strain DSM 42081 / NBRC 108919 / NRRL 18488 / 9993)</name>
    <dbReference type="NCBI Taxonomy" id="1114943"/>
    <lineage>
        <taxon>Bacteria</taxon>
        <taxon>Bacillati</taxon>
        <taxon>Actinomycetota</taxon>
        <taxon>Actinomycetes</taxon>
        <taxon>Kitasatosporales</taxon>
        <taxon>Streptomycetaceae</taxon>
        <taxon>Streptomyces</taxon>
    </lineage>
</organism>
<feature type="compositionally biased region" description="Basic residues" evidence="1">
    <location>
        <begin position="92"/>
        <end position="111"/>
    </location>
</feature>
<feature type="transmembrane region" description="Helical" evidence="2">
    <location>
        <begin position="113"/>
        <end position="134"/>
    </location>
</feature>
<gene>
    <name evidence="3" type="ORF">STSU_025120</name>
</gene>
<proteinExistence type="predicted"/>
<feature type="compositionally biased region" description="Basic and acidic residues" evidence="1">
    <location>
        <begin position="145"/>
        <end position="157"/>
    </location>
</feature>
<feature type="region of interest" description="Disordered" evidence="1">
    <location>
        <begin position="30"/>
        <end position="112"/>
    </location>
</feature>
<dbReference type="EMBL" id="CP029159">
    <property type="protein sequence ID" value="QKM69931.1"/>
    <property type="molecule type" value="Genomic_DNA"/>
</dbReference>
<reference evidence="3 4" key="1">
    <citation type="journal article" date="2012" name="J. Bacteriol.">
        <title>Draft genome of Streptomyces tsukubaensis NRRL 18488, the producer of the clinically important immunosuppressant tacrolimus (FK506).</title>
        <authorList>
            <person name="Barreiro C."/>
            <person name="Prieto C."/>
            <person name="Sola-Landa A."/>
            <person name="Solera E."/>
            <person name="Martinez-Castro M."/>
            <person name="Perez-Redondo R."/>
            <person name="Garcia-Estrada C."/>
            <person name="Aparicio J.F."/>
            <person name="Fernandez-Martinez L.T."/>
            <person name="Santos-Aberturas J."/>
            <person name="Salehi-Najafabadi Z."/>
            <person name="Rodriguez-Garcia A."/>
            <person name="Tauch A."/>
            <person name="Martin J.F."/>
        </authorList>
    </citation>
    <scope>NUCLEOTIDE SEQUENCE [LARGE SCALE GENOMIC DNA]</scope>
    <source>
        <strain evidence="4">DSM 42081 / NBRC 108919 / NRRL 18488 / 9993</strain>
    </source>
</reference>
<sequence>MDYCHQCRRHLNGALACAGCGTPAWQLRGPAPGPEAGAGERAVPPERPGGARPPEGARDPGAEVIELGEISWDAQGSGGTDSPARAAAPGGRSRRGRTRAGGRRARRRRGRNVLVGVAGLVLAGGALSLAELALESGGDGSSATVKEEESGRVEPLPRPEGTQDDAAPEPPGKPSGRPDEVSGSRGSGRPAATASGRAPGPVASRPATPEEPPGTRSPEPRPTGATPSGPSAGPGPRPGGSTAPAPPPSGPPQPTPTPTPSPTPTETCSPFLWWCL</sequence>
<feature type="compositionally biased region" description="Pro residues" evidence="1">
    <location>
        <begin position="244"/>
        <end position="263"/>
    </location>
</feature>
<feature type="compositionally biased region" description="Low complexity" evidence="1">
    <location>
        <begin position="82"/>
        <end position="91"/>
    </location>
</feature>
<accession>A0A7G3UK07</accession>
<evidence type="ECO:0000256" key="1">
    <source>
        <dbReference type="SAM" id="MobiDB-lite"/>
    </source>
</evidence>
<dbReference type="RefSeq" id="WP_130584591.1">
    <property type="nucleotide sequence ID" value="NZ_CP029159.1"/>
</dbReference>
<keyword evidence="2" id="KW-0812">Transmembrane</keyword>
<evidence type="ECO:0000256" key="2">
    <source>
        <dbReference type="SAM" id="Phobius"/>
    </source>
</evidence>